<dbReference type="InterPro" id="IPR007138">
    <property type="entry name" value="ABM_dom"/>
</dbReference>
<evidence type="ECO:0000313" key="3">
    <source>
        <dbReference type="Proteomes" id="UP001596108"/>
    </source>
</evidence>
<dbReference type="EMBL" id="JBHSNC010000042">
    <property type="protein sequence ID" value="MFC5530457.1"/>
    <property type="molecule type" value="Genomic_DNA"/>
</dbReference>
<reference evidence="3" key="1">
    <citation type="journal article" date="2019" name="Int. J. Syst. Evol. Microbiol.">
        <title>The Global Catalogue of Microorganisms (GCM) 10K type strain sequencing project: providing services to taxonomists for standard genome sequencing and annotation.</title>
        <authorList>
            <consortium name="The Broad Institute Genomics Platform"/>
            <consortium name="The Broad Institute Genome Sequencing Center for Infectious Disease"/>
            <person name="Wu L."/>
            <person name="Ma J."/>
        </authorList>
    </citation>
    <scope>NUCLEOTIDE SEQUENCE [LARGE SCALE GENOMIC DNA]</scope>
    <source>
        <strain evidence="3">CGMCC 1.18578</strain>
    </source>
</reference>
<evidence type="ECO:0000313" key="2">
    <source>
        <dbReference type="EMBL" id="MFC5530457.1"/>
    </source>
</evidence>
<dbReference type="GO" id="GO:0004497">
    <property type="term" value="F:monooxygenase activity"/>
    <property type="evidence" value="ECO:0007669"/>
    <property type="project" value="UniProtKB-KW"/>
</dbReference>
<dbReference type="InterPro" id="IPR011008">
    <property type="entry name" value="Dimeric_a/b-barrel"/>
</dbReference>
<feature type="domain" description="ABM" evidence="1">
    <location>
        <begin position="5"/>
        <end position="93"/>
    </location>
</feature>
<keyword evidence="2" id="KW-0560">Oxidoreductase</keyword>
<dbReference type="RefSeq" id="WP_378112396.1">
    <property type="nucleotide sequence ID" value="NZ_JBHSNC010000042.1"/>
</dbReference>
<dbReference type="Proteomes" id="UP001596108">
    <property type="component" value="Unassembled WGS sequence"/>
</dbReference>
<dbReference type="Pfam" id="PF03992">
    <property type="entry name" value="ABM"/>
    <property type="match status" value="1"/>
</dbReference>
<comment type="caution">
    <text evidence="2">The sequence shown here is derived from an EMBL/GenBank/DDBJ whole genome shotgun (WGS) entry which is preliminary data.</text>
</comment>
<dbReference type="Gene3D" id="3.30.70.100">
    <property type="match status" value="1"/>
</dbReference>
<evidence type="ECO:0000259" key="1">
    <source>
        <dbReference type="PROSITE" id="PS51725"/>
    </source>
</evidence>
<dbReference type="SUPFAM" id="SSF54909">
    <property type="entry name" value="Dimeric alpha+beta barrel"/>
    <property type="match status" value="1"/>
</dbReference>
<accession>A0ABW0R3V9</accession>
<dbReference type="PROSITE" id="PS51725">
    <property type="entry name" value="ABM"/>
    <property type="match status" value="1"/>
</dbReference>
<dbReference type="InterPro" id="IPR050744">
    <property type="entry name" value="AI-2_Isomerase_LsrG"/>
</dbReference>
<keyword evidence="3" id="KW-1185">Reference proteome</keyword>
<protein>
    <submittedName>
        <fullName evidence="2">Quinol monooxygenase</fullName>
        <ecNumber evidence="2">1.-.-.-</ecNumber>
    </submittedName>
</protein>
<organism evidence="2 3">
    <name type="scientific">Cohnella yongneupensis</name>
    <dbReference type="NCBI Taxonomy" id="425006"/>
    <lineage>
        <taxon>Bacteria</taxon>
        <taxon>Bacillati</taxon>
        <taxon>Bacillota</taxon>
        <taxon>Bacilli</taxon>
        <taxon>Bacillales</taxon>
        <taxon>Paenibacillaceae</taxon>
        <taxon>Cohnella</taxon>
    </lineage>
</organism>
<proteinExistence type="predicted"/>
<name>A0ABW0R3V9_9BACL</name>
<dbReference type="PANTHER" id="PTHR33336">
    <property type="entry name" value="QUINOL MONOOXYGENASE YGIN-RELATED"/>
    <property type="match status" value="1"/>
</dbReference>
<sequence length="98" mass="11096">MENAITIVAILSAKKGSEQVLRNELMKVVPPSLAEEGCVEYILHESKENPGQFVFYETWKDATALQEHLASSHYQAFRQAVDTLLVNREVHQLSKLIN</sequence>
<dbReference type="EC" id="1.-.-.-" evidence="2"/>
<gene>
    <name evidence="2" type="ORF">ACFPQ4_13555</name>
</gene>
<dbReference type="PANTHER" id="PTHR33336:SF3">
    <property type="entry name" value="ABM DOMAIN-CONTAINING PROTEIN"/>
    <property type="match status" value="1"/>
</dbReference>
<keyword evidence="2" id="KW-0503">Monooxygenase</keyword>